<accession>A0AAD7NEI9</accession>
<comment type="caution">
    <text evidence="2">The sequence shown here is derived from an EMBL/GenBank/DDBJ whole genome shotgun (WGS) entry which is preliminary data.</text>
</comment>
<name>A0AAD7NEI9_9AGAR</name>
<evidence type="ECO:0000256" key="1">
    <source>
        <dbReference type="SAM" id="MobiDB-lite"/>
    </source>
</evidence>
<evidence type="ECO:0000313" key="3">
    <source>
        <dbReference type="Proteomes" id="UP001215280"/>
    </source>
</evidence>
<reference evidence="2" key="1">
    <citation type="submission" date="2023-03" db="EMBL/GenBank/DDBJ databases">
        <title>Massive genome expansion in bonnet fungi (Mycena s.s.) driven by repeated elements and novel gene families across ecological guilds.</title>
        <authorList>
            <consortium name="Lawrence Berkeley National Laboratory"/>
            <person name="Harder C.B."/>
            <person name="Miyauchi S."/>
            <person name="Viragh M."/>
            <person name="Kuo A."/>
            <person name="Thoen E."/>
            <person name="Andreopoulos B."/>
            <person name="Lu D."/>
            <person name="Skrede I."/>
            <person name="Drula E."/>
            <person name="Henrissat B."/>
            <person name="Morin E."/>
            <person name="Kohler A."/>
            <person name="Barry K."/>
            <person name="LaButti K."/>
            <person name="Morin E."/>
            <person name="Salamov A."/>
            <person name="Lipzen A."/>
            <person name="Mereny Z."/>
            <person name="Hegedus B."/>
            <person name="Baldrian P."/>
            <person name="Stursova M."/>
            <person name="Weitz H."/>
            <person name="Taylor A."/>
            <person name="Grigoriev I.V."/>
            <person name="Nagy L.G."/>
            <person name="Martin F."/>
            <person name="Kauserud H."/>
        </authorList>
    </citation>
    <scope>NUCLEOTIDE SEQUENCE</scope>
    <source>
        <strain evidence="2">CBHHK188m</strain>
    </source>
</reference>
<proteinExistence type="predicted"/>
<feature type="compositionally biased region" description="Basic residues" evidence="1">
    <location>
        <begin position="1"/>
        <end position="10"/>
    </location>
</feature>
<feature type="region of interest" description="Disordered" evidence="1">
    <location>
        <begin position="265"/>
        <end position="332"/>
    </location>
</feature>
<sequence length="402" mass="44983">MAGRAVKKNRRELGSGGLGGTSRDSNRAQVEFEGRLRTADLRRVRTLRRHSGKRRLEEDLGRGGQPFDGIKQIIHPAESEFKMNTPASDPTSPVLFTLILHFVTYYPPARAQPVHLTNVVLLQPSSAHGRSTRSLILRRHFIPLTSFHLALADSVDFGLARPAATLKRYGSSARIRPGRLDSTAARGTSFLFSFPPKSRRSNTLTAPTAELARRNVLPHAVASASPNNDLLASFLRLWLAFKLRVPLGTLPTRLTSDVKVQIPRPLPWRTRADSPGGDCKPARDRPHGRNRNRTASPRSVEVPARGRRTLARKTPPTPPVQTPTPRTAPVLRPSRAHPRTQLRHLIPHAAFPYISHPVYRPSLRNRPGARSYHRNRIGDLQTWLEHRQGLWDSEELKRNGEG</sequence>
<evidence type="ECO:0000313" key="2">
    <source>
        <dbReference type="EMBL" id="KAJ7757354.1"/>
    </source>
</evidence>
<dbReference type="AlphaFoldDB" id="A0AAD7NEI9"/>
<organism evidence="2 3">
    <name type="scientific">Mycena maculata</name>
    <dbReference type="NCBI Taxonomy" id="230809"/>
    <lineage>
        <taxon>Eukaryota</taxon>
        <taxon>Fungi</taxon>
        <taxon>Dikarya</taxon>
        <taxon>Basidiomycota</taxon>
        <taxon>Agaricomycotina</taxon>
        <taxon>Agaricomycetes</taxon>
        <taxon>Agaricomycetidae</taxon>
        <taxon>Agaricales</taxon>
        <taxon>Marasmiineae</taxon>
        <taxon>Mycenaceae</taxon>
        <taxon>Mycena</taxon>
    </lineage>
</organism>
<keyword evidence="3" id="KW-1185">Reference proteome</keyword>
<feature type="region of interest" description="Disordered" evidence="1">
    <location>
        <begin position="1"/>
        <end position="29"/>
    </location>
</feature>
<dbReference type="EMBL" id="JARJLG010000058">
    <property type="protein sequence ID" value="KAJ7757354.1"/>
    <property type="molecule type" value="Genomic_DNA"/>
</dbReference>
<dbReference type="Proteomes" id="UP001215280">
    <property type="component" value="Unassembled WGS sequence"/>
</dbReference>
<protein>
    <submittedName>
        <fullName evidence="2">Uncharacterized protein</fullName>
    </submittedName>
</protein>
<gene>
    <name evidence="2" type="ORF">DFH07DRAFT_772838</name>
</gene>